<dbReference type="InterPro" id="IPR036922">
    <property type="entry name" value="Rieske_2Fe-2S_sf"/>
</dbReference>
<dbReference type="PROSITE" id="PS51296">
    <property type="entry name" value="RIESKE"/>
    <property type="match status" value="1"/>
</dbReference>
<keyword evidence="1" id="KW-0001">2Fe-2S</keyword>
<dbReference type="GO" id="GO:0051537">
    <property type="term" value="F:2 iron, 2 sulfur cluster binding"/>
    <property type="evidence" value="ECO:0007669"/>
    <property type="project" value="UniProtKB-KW"/>
</dbReference>
<evidence type="ECO:0000313" key="7">
    <source>
        <dbReference type="EMBL" id="PSB35218.1"/>
    </source>
</evidence>
<evidence type="ECO:0000259" key="6">
    <source>
        <dbReference type="PROSITE" id="PS51296"/>
    </source>
</evidence>
<gene>
    <name evidence="7" type="ORF">C7B82_01020</name>
</gene>
<reference evidence="7 8" key="2">
    <citation type="submission" date="2018-03" db="EMBL/GenBank/DDBJ databases">
        <title>The ancient ancestry and fast evolution of plastids.</title>
        <authorList>
            <person name="Moore K.R."/>
            <person name="Magnabosco C."/>
            <person name="Momper L."/>
            <person name="Gold D.A."/>
            <person name="Bosak T."/>
            <person name="Fournier G.P."/>
        </authorList>
    </citation>
    <scope>NUCLEOTIDE SEQUENCE [LARGE SCALE GENOMIC DNA]</scope>
    <source>
        <strain evidence="7 8">ULC18</strain>
    </source>
</reference>
<dbReference type="InterPro" id="IPR044043">
    <property type="entry name" value="VanA_C_cat"/>
</dbReference>
<dbReference type="Pfam" id="PF19112">
    <property type="entry name" value="VanA_C"/>
    <property type="match status" value="1"/>
</dbReference>
<dbReference type="OrthoDB" id="477744at2"/>
<dbReference type="RefSeq" id="WP_106254460.1">
    <property type="nucleotide sequence ID" value="NZ_CAWNSW010000019.1"/>
</dbReference>
<keyword evidence="3" id="KW-0560">Oxidoreductase</keyword>
<dbReference type="InterPro" id="IPR015881">
    <property type="entry name" value="ARHD_Rieske_2Fe_2S"/>
</dbReference>
<dbReference type="SUPFAM" id="SSF55961">
    <property type="entry name" value="Bet v1-like"/>
    <property type="match status" value="1"/>
</dbReference>
<keyword evidence="2" id="KW-0479">Metal-binding</keyword>
<dbReference type="SUPFAM" id="SSF50022">
    <property type="entry name" value="ISP domain"/>
    <property type="match status" value="1"/>
</dbReference>
<dbReference type="PROSITE" id="PS00570">
    <property type="entry name" value="RING_HYDROXYL_ALPHA"/>
    <property type="match status" value="1"/>
</dbReference>
<evidence type="ECO:0000256" key="1">
    <source>
        <dbReference type="ARBA" id="ARBA00022714"/>
    </source>
</evidence>
<dbReference type="CDD" id="cd03469">
    <property type="entry name" value="Rieske_RO_Alpha_N"/>
    <property type="match status" value="1"/>
</dbReference>
<keyword evidence="4" id="KW-0408">Iron</keyword>
<dbReference type="EMBL" id="PVWK01000009">
    <property type="protein sequence ID" value="PSB35218.1"/>
    <property type="molecule type" value="Genomic_DNA"/>
</dbReference>
<keyword evidence="5" id="KW-0411">Iron-sulfur</keyword>
<evidence type="ECO:0000256" key="2">
    <source>
        <dbReference type="ARBA" id="ARBA00022723"/>
    </source>
</evidence>
<dbReference type="GO" id="GO:0051213">
    <property type="term" value="F:dioxygenase activity"/>
    <property type="evidence" value="ECO:0007669"/>
    <property type="project" value="UniProtKB-KW"/>
</dbReference>
<sequence>MVDDPIVVNDWHPVARSEAVPEGTLLPICLLEEELVLWRAGEQLHVCRDLCAHRGTRLSSGHVNGATLVCPYHGWAYDGDGQCVHIPAHPEQAIPKRAQVQTYQVQDCYNLIWVALGEPAQDVPSFPEWDDPTYRKLLCGPYGPFELCGLRAIENFLDVAHFPFIHEGILGDVAHPEIEDYKTTIEPDGVLSKGVSVYQPNPYGTGQGDVVAYTYRAFRPLTAYLVKESEGARFSILFCVTPHTALKSTLWMWMALNYDHETPAAELIAWQEKILNQDIPIIQAQRPALLPLYGQTDLLLNSDRTLIFYRKWLQDMGLRFGTVGS</sequence>
<evidence type="ECO:0000256" key="5">
    <source>
        <dbReference type="ARBA" id="ARBA00023014"/>
    </source>
</evidence>
<protein>
    <submittedName>
        <fullName evidence="7">Aromatic ring-hydroxylating dioxygenase subunit alpha</fullName>
    </submittedName>
</protein>
<dbReference type="GO" id="GO:0005506">
    <property type="term" value="F:iron ion binding"/>
    <property type="evidence" value="ECO:0007669"/>
    <property type="project" value="InterPro"/>
</dbReference>
<evidence type="ECO:0000256" key="3">
    <source>
        <dbReference type="ARBA" id="ARBA00023002"/>
    </source>
</evidence>
<organism evidence="7 8">
    <name type="scientific">Stenomitos frigidus ULC18</name>
    <dbReference type="NCBI Taxonomy" id="2107698"/>
    <lineage>
        <taxon>Bacteria</taxon>
        <taxon>Bacillati</taxon>
        <taxon>Cyanobacteriota</taxon>
        <taxon>Cyanophyceae</taxon>
        <taxon>Leptolyngbyales</taxon>
        <taxon>Leptolyngbyaceae</taxon>
        <taxon>Stenomitos</taxon>
    </lineage>
</organism>
<dbReference type="Pfam" id="PF00355">
    <property type="entry name" value="Rieske"/>
    <property type="match status" value="1"/>
</dbReference>
<dbReference type="Gene3D" id="3.90.380.10">
    <property type="entry name" value="Naphthalene 1,2-dioxygenase Alpha Subunit, Chain A, domain 1"/>
    <property type="match status" value="1"/>
</dbReference>
<dbReference type="GO" id="GO:0004497">
    <property type="term" value="F:monooxygenase activity"/>
    <property type="evidence" value="ECO:0007669"/>
    <property type="project" value="UniProtKB-ARBA"/>
</dbReference>
<accession>A0A2T1ERE1</accession>
<dbReference type="InterPro" id="IPR050584">
    <property type="entry name" value="Cholesterol_7-desaturase"/>
</dbReference>
<dbReference type="PANTHER" id="PTHR21266">
    <property type="entry name" value="IRON-SULFUR DOMAIN CONTAINING PROTEIN"/>
    <property type="match status" value="1"/>
</dbReference>
<evidence type="ECO:0000256" key="4">
    <source>
        <dbReference type="ARBA" id="ARBA00023004"/>
    </source>
</evidence>
<keyword evidence="8" id="KW-1185">Reference proteome</keyword>
<evidence type="ECO:0000313" key="8">
    <source>
        <dbReference type="Proteomes" id="UP000239576"/>
    </source>
</evidence>
<dbReference type="GO" id="GO:0016705">
    <property type="term" value="F:oxidoreductase activity, acting on paired donors, with incorporation or reduction of molecular oxygen"/>
    <property type="evidence" value="ECO:0007669"/>
    <property type="project" value="UniProtKB-ARBA"/>
</dbReference>
<keyword evidence="7" id="KW-0223">Dioxygenase</keyword>
<dbReference type="AlphaFoldDB" id="A0A2T1ERE1"/>
<dbReference type="Proteomes" id="UP000239576">
    <property type="component" value="Unassembled WGS sequence"/>
</dbReference>
<name>A0A2T1ERE1_9CYAN</name>
<dbReference type="Gene3D" id="2.102.10.10">
    <property type="entry name" value="Rieske [2Fe-2S] iron-sulphur domain"/>
    <property type="match status" value="1"/>
</dbReference>
<proteinExistence type="predicted"/>
<comment type="caution">
    <text evidence="7">The sequence shown here is derived from an EMBL/GenBank/DDBJ whole genome shotgun (WGS) entry which is preliminary data.</text>
</comment>
<feature type="domain" description="Rieske" evidence="6">
    <location>
        <begin position="11"/>
        <end position="114"/>
    </location>
</feature>
<reference evidence="8" key="1">
    <citation type="submission" date="2018-02" db="EMBL/GenBank/DDBJ databases">
        <authorList>
            <person name="Moore K."/>
            <person name="Momper L."/>
        </authorList>
    </citation>
    <scope>NUCLEOTIDE SEQUENCE [LARGE SCALE GENOMIC DNA]</scope>
    <source>
        <strain evidence="8">ULC18</strain>
    </source>
</reference>
<dbReference type="InterPro" id="IPR017941">
    <property type="entry name" value="Rieske_2Fe-2S"/>
</dbReference>
<dbReference type="PANTHER" id="PTHR21266:SF60">
    <property type="entry name" value="3-KETOSTEROID-9-ALPHA-MONOOXYGENASE, OXYGENASE COMPONENT"/>
    <property type="match status" value="1"/>
</dbReference>